<name>A0A0D5LU10_MAREN</name>
<keyword evidence="2" id="KW-0378">Hydrolase</keyword>
<evidence type="ECO:0000313" key="4">
    <source>
        <dbReference type="EMBL" id="AJY47714.1"/>
    </source>
</evidence>
<gene>
    <name evidence="4" type="ORF">TM49_21820</name>
</gene>
<dbReference type="AlphaFoldDB" id="A0A0D5LU10"/>
<dbReference type="GO" id="GO:0016787">
    <property type="term" value="F:hydrolase activity"/>
    <property type="evidence" value="ECO:0007669"/>
    <property type="project" value="UniProtKB-KW"/>
</dbReference>
<dbReference type="CDD" id="cd04690">
    <property type="entry name" value="NUDIX_Hydrolase"/>
    <property type="match status" value="1"/>
</dbReference>
<evidence type="ECO:0000313" key="5">
    <source>
        <dbReference type="Proteomes" id="UP000032611"/>
    </source>
</evidence>
<dbReference type="KEGG" id="mey:TM49_21820"/>
<dbReference type="PANTHER" id="PTHR43046">
    <property type="entry name" value="GDP-MANNOSE MANNOSYL HYDROLASE"/>
    <property type="match status" value="1"/>
</dbReference>
<dbReference type="Proteomes" id="UP000032611">
    <property type="component" value="Chromosome"/>
</dbReference>
<reference evidence="4 5" key="1">
    <citation type="journal article" date="2015" name="Genome Announc.">
        <title>Complete genome sequence of Martelella endophytica YC6887, which has antifungal activity associated with a halophyte.</title>
        <authorList>
            <person name="Khan A."/>
            <person name="Khan H."/>
            <person name="Chung E.J."/>
            <person name="Hossain M.T."/>
            <person name="Chung Y.R."/>
        </authorList>
    </citation>
    <scope>NUCLEOTIDE SEQUENCE [LARGE SCALE GENOMIC DNA]</scope>
    <source>
        <strain evidence="4">YC6887</strain>
    </source>
</reference>
<organism evidence="4 5">
    <name type="scientific">Martelella endophytica</name>
    <dbReference type="NCBI Taxonomy" id="1486262"/>
    <lineage>
        <taxon>Bacteria</taxon>
        <taxon>Pseudomonadati</taxon>
        <taxon>Pseudomonadota</taxon>
        <taxon>Alphaproteobacteria</taxon>
        <taxon>Hyphomicrobiales</taxon>
        <taxon>Aurantimonadaceae</taxon>
        <taxon>Martelella</taxon>
    </lineage>
</organism>
<dbReference type="PATRIC" id="fig|1486262.3.peg.4507"/>
<comment type="cofactor">
    <cofactor evidence="1">
        <name>Mg(2+)</name>
        <dbReference type="ChEBI" id="CHEBI:18420"/>
    </cofactor>
</comment>
<dbReference type="PROSITE" id="PS51462">
    <property type="entry name" value="NUDIX"/>
    <property type="match status" value="1"/>
</dbReference>
<accession>A0A0D5LU10</accession>
<dbReference type="InterPro" id="IPR000086">
    <property type="entry name" value="NUDIX_hydrolase_dom"/>
</dbReference>
<feature type="domain" description="Nudix hydrolase" evidence="3">
    <location>
        <begin position="3"/>
        <end position="134"/>
    </location>
</feature>
<dbReference type="SUPFAM" id="SSF55811">
    <property type="entry name" value="Nudix"/>
    <property type="match status" value="1"/>
</dbReference>
<dbReference type="RefSeq" id="WP_045684322.1">
    <property type="nucleotide sequence ID" value="NZ_CP010803.1"/>
</dbReference>
<dbReference type="STRING" id="1486262.TM49_21820"/>
<dbReference type="Gene3D" id="3.90.79.10">
    <property type="entry name" value="Nucleoside Triphosphate Pyrophosphohydrolase"/>
    <property type="match status" value="1"/>
</dbReference>
<sequence>MNDTIRIAVALIINHRGEMLLVRKRATTAFMQPGGKIDAGETPIAALVRELQEELSLSCRAEDFVYEGRYSEKAANEPGMIVEAEAFSWFASPKVAPAAEIEALKWLPVDGPFEVERAALTANHLFPIARKRLAETRSAS</sequence>
<evidence type="ECO:0000256" key="1">
    <source>
        <dbReference type="ARBA" id="ARBA00001946"/>
    </source>
</evidence>
<dbReference type="HOGENOM" id="CLU_037162_13_0_5"/>
<keyword evidence="5" id="KW-1185">Reference proteome</keyword>
<dbReference type="OrthoDB" id="9801098at2"/>
<dbReference type="EMBL" id="CP010803">
    <property type="protein sequence ID" value="AJY47714.1"/>
    <property type="molecule type" value="Genomic_DNA"/>
</dbReference>
<evidence type="ECO:0000256" key="2">
    <source>
        <dbReference type="ARBA" id="ARBA00022801"/>
    </source>
</evidence>
<evidence type="ECO:0000259" key="3">
    <source>
        <dbReference type="PROSITE" id="PS51462"/>
    </source>
</evidence>
<proteinExistence type="predicted"/>
<dbReference type="PANTHER" id="PTHR43046:SF2">
    <property type="entry name" value="8-OXO-DGTP DIPHOSPHATASE-RELATED"/>
    <property type="match status" value="1"/>
</dbReference>
<protein>
    <recommendedName>
        <fullName evidence="3">Nudix hydrolase domain-containing protein</fullName>
    </recommendedName>
</protein>
<dbReference type="InterPro" id="IPR015797">
    <property type="entry name" value="NUDIX_hydrolase-like_dom_sf"/>
</dbReference>
<dbReference type="Pfam" id="PF00293">
    <property type="entry name" value="NUDIX"/>
    <property type="match status" value="1"/>
</dbReference>